<reference evidence="1 2" key="1">
    <citation type="journal article" date="2011" name="J. Bacteriol.">
        <title>Genome sequences of Salmonella enterica serovar typhimurium, Choleraesuis, Dublin, and Gallinarum strains of well- defined virulence in food-producing animals.</title>
        <authorList>
            <person name="Richardson E.J."/>
            <person name="Limaye B."/>
            <person name="Inamdar H."/>
            <person name="Datta A."/>
            <person name="Manjari K.S."/>
            <person name="Pullinger G.D."/>
            <person name="Thomson N.R."/>
            <person name="Joshi R.R."/>
            <person name="Watson M."/>
            <person name="Stevens M.P."/>
        </authorList>
    </citation>
    <scope>NUCLEOTIDE SEQUENCE [LARGE SCALE GENOMIC DNA]</scope>
    <source>
        <strain evidence="1">A50</strain>
    </source>
</reference>
<sequence>MLCYGGIVTLPDSLTTVGNSMKINNGPVLCPHCGCLSAYYEIDRLAAIREKVNKEGGSAAWDSTLQAHKKKAFCLMCHKSIDEVVIGQSDAPESTK</sequence>
<evidence type="ECO:0000313" key="1">
    <source>
        <dbReference type="EMBL" id="EFZ07095.1"/>
    </source>
</evidence>
<protein>
    <submittedName>
        <fullName evidence="1">Cytoplasmic protein</fullName>
    </submittedName>
</protein>
<dbReference type="Proteomes" id="UP000003971">
    <property type="component" value="Chromosome"/>
</dbReference>
<gene>
    <name evidence="1" type="ORF">SCA50_2641</name>
</gene>
<dbReference type="AlphaFoldDB" id="A0AAJ8WLS1"/>
<name>A0AAJ8WLS1_SALET</name>
<organism evidence="1 2">
    <name type="scientific">Salmonella enterica subsp. enterica serovar Choleraesuis str. SCSA50</name>
    <dbReference type="NCBI Taxonomy" id="904139"/>
    <lineage>
        <taxon>Bacteria</taxon>
        <taxon>Pseudomonadati</taxon>
        <taxon>Pseudomonadota</taxon>
        <taxon>Gammaproteobacteria</taxon>
        <taxon>Enterobacterales</taxon>
        <taxon>Enterobacteriaceae</taxon>
        <taxon>Salmonella</taxon>
    </lineage>
</organism>
<accession>A0AAJ8WLS1</accession>
<dbReference type="EMBL" id="CM001062">
    <property type="protein sequence ID" value="EFZ07095.1"/>
    <property type="molecule type" value="Genomic_DNA"/>
</dbReference>
<proteinExistence type="predicted"/>
<evidence type="ECO:0000313" key="2">
    <source>
        <dbReference type="Proteomes" id="UP000003971"/>
    </source>
</evidence>